<dbReference type="SUPFAM" id="SSF52096">
    <property type="entry name" value="ClpP/crotonase"/>
    <property type="match status" value="1"/>
</dbReference>
<feature type="domain" description="Ketosynthase family 3 (KS3)" evidence="15">
    <location>
        <begin position="3932"/>
        <end position="4357"/>
    </location>
</feature>
<dbReference type="Pfam" id="PF02801">
    <property type="entry name" value="Ketoacyl-synt_C"/>
    <property type="match status" value="3"/>
</dbReference>
<dbReference type="EMBL" id="AP023215">
    <property type="protein sequence ID" value="BCG49543.1"/>
    <property type="molecule type" value="Genomic_DNA"/>
</dbReference>
<evidence type="ECO:0000259" key="13">
    <source>
        <dbReference type="PROSITE" id="PS50075"/>
    </source>
</evidence>
<keyword evidence="8" id="KW-0511">Multifunctional enzyme</keyword>
<evidence type="ECO:0000256" key="12">
    <source>
        <dbReference type="SAM" id="MobiDB-lite"/>
    </source>
</evidence>
<dbReference type="Pfam" id="PF00550">
    <property type="entry name" value="PP-binding"/>
    <property type="match status" value="8"/>
</dbReference>
<dbReference type="CDD" id="cd00833">
    <property type="entry name" value="PKS"/>
    <property type="match status" value="3"/>
</dbReference>
<dbReference type="Gene3D" id="3.40.50.150">
    <property type="entry name" value="Vaccinia Virus protein VP39"/>
    <property type="match status" value="1"/>
</dbReference>
<feature type="domain" description="Carrier" evidence="13">
    <location>
        <begin position="3215"/>
        <end position="3289"/>
    </location>
</feature>
<dbReference type="Gene3D" id="3.40.630.30">
    <property type="match status" value="1"/>
</dbReference>
<organism evidence="16 17">
    <name type="scientific">Candidatus Profftella armatura</name>
    <name type="common">Diaphorina cf. continua</name>
    <dbReference type="NCBI Taxonomy" id="2661583"/>
    <lineage>
        <taxon>Bacteria</taxon>
        <taxon>Pseudomonadati</taxon>
        <taxon>Pseudomonadota</taxon>
        <taxon>Betaproteobacteria</taxon>
        <taxon>Candidatus Profftella</taxon>
    </lineage>
</organism>
<dbReference type="InterPro" id="IPR014031">
    <property type="entry name" value="Ketoacyl_synth_C"/>
</dbReference>
<keyword evidence="7" id="KW-0677">Repeat</keyword>
<evidence type="ECO:0000256" key="8">
    <source>
        <dbReference type="ARBA" id="ARBA00023268"/>
    </source>
</evidence>
<dbReference type="InterPro" id="IPR001753">
    <property type="entry name" value="Enoyl-CoA_hydra/iso"/>
</dbReference>
<dbReference type="Pfam" id="PF08659">
    <property type="entry name" value="KR"/>
    <property type="match status" value="2"/>
</dbReference>
<evidence type="ECO:0000313" key="16">
    <source>
        <dbReference type="EMBL" id="BCG49543.1"/>
    </source>
</evidence>
<feature type="domain" description="Carrier" evidence="13">
    <location>
        <begin position="1960"/>
        <end position="2036"/>
    </location>
</feature>
<dbReference type="InterPro" id="IPR050091">
    <property type="entry name" value="PKS_NRPS_Biosynth_Enz"/>
</dbReference>
<keyword evidence="3" id="KW-0596">Phosphopantetheine</keyword>
<dbReference type="Pfam" id="PF00378">
    <property type="entry name" value="ECH_1"/>
    <property type="match status" value="1"/>
</dbReference>
<dbReference type="Gene3D" id="1.10.1200.10">
    <property type="entry name" value="ACP-like"/>
    <property type="match status" value="9"/>
</dbReference>
<feature type="domain" description="Carrier" evidence="13">
    <location>
        <begin position="5358"/>
        <end position="5433"/>
    </location>
</feature>
<dbReference type="Gene3D" id="6.20.390.20">
    <property type="match status" value="1"/>
</dbReference>
<dbReference type="InterPro" id="IPR018201">
    <property type="entry name" value="Ketoacyl_synth_AS"/>
</dbReference>
<dbReference type="CDD" id="cd06558">
    <property type="entry name" value="crotonase-like"/>
    <property type="match status" value="1"/>
</dbReference>
<dbReference type="InterPro" id="IPR054514">
    <property type="entry name" value="RhiE-like_linker"/>
</dbReference>
<comment type="subcellular location">
    <subcellularLocation>
        <location evidence="1">Cytoplasm</location>
    </subcellularLocation>
</comment>
<comment type="catalytic activity">
    <reaction evidence="9">
        <text>a (3S)-3-hydroxyacyl-CoA + NAD(+) = a 3-oxoacyl-CoA + NADH + H(+)</text>
        <dbReference type="Rhea" id="RHEA:22432"/>
        <dbReference type="ChEBI" id="CHEBI:15378"/>
        <dbReference type="ChEBI" id="CHEBI:57318"/>
        <dbReference type="ChEBI" id="CHEBI:57540"/>
        <dbReference type="ChEBI" id="CHEBI:57945"/>
        <dbReference type="ChEBI" id="CHEBI:90726"/>
        <dbReference type="EC" id="1.1.1.35"/>
    </reaction>
</comment>
<dbReference type="InterPro" id="IPR029045">
    <property type="entry name" value="ClpP/crotonase-like_dom_sf"/>
</dbReference>
<dbReference type="NCBIfam" id="NF005496">
    <property type="entry name" value="PRK07110.1"/>
    <property type="match status" value="1"/>
</dbReference>
<sequence>MHKILENFFKKNENSLEKCFLEAAKIGLFITHQPPKNLLDIKSIKNYILFNLKYKPYCIRTALLEDIPELIKLEKSCWKKLLRTPEIIIKNRICNYPKGQLVLLINNKISGVIYSQLIKSVKELENHNITTVDTLHNIHGSIAQLLAINIFPDMQQQNLGDQLLEFILIYYSLQTKINLVIAITLCKNFNKLDNLSLSEYIKKRNIYGMLIDPILYFHESHGAIIKKLIPNYRPFDYKNNGYGVLINYDIKNRKCIDINNKTKVKKNNKYNLEEISTYIKKIVYECLSFEFKKFFSIDTPLMDMGLDSSDLLFLNKNLSSHYQLNIDSTFLFYNNTVNKIIFYFYNKINNIDVFKKNNKSYLLGKNFKNIDNNSLNNLNKDIAIIGLACHLPGGINTLSKFWKILKKGSSVIEELHENRWIWPIEIDIKNKHKGINFGAFLKDIEYFDAPFFRISPIEAKSMDPQQRILLELSWKTIEDAGYNSNELSGSNTGVFIGASGSDYTRLLSDYIKIPINAHYCTGNSMAVLANRISYFYNFTGPSLLIDTACSSSLVAVHAALQSIKNGESSQALVGGINLILHPFNTIAYYKAGMLSRDGICKTFDKNADGYVRGEGAVMLMLKSLSVALKDNDNIYAIIKGSASTHNGQSNGLTAPNPIQQSYLLQKAWNTSNIDVRSLGYIECHGTGTKLGDPIEIQGLKNAFHSIFSYEKNIKNFYEKCGLGSVKTNLGHLEAAAGITSILKVILCLKNKKLPASLNFYNLNNNIKLDDSHLYVIDHFQDWVKPRYENRLRMAGISSFGSGGTNAHVVLSEYNIKINNKIINNISINSTNFTSPLIFVLSAKTKLQLLIYVKKYIEWLNNKENLNISLRDLTLQLQKGRQAMSCRLALVIFNRDNLLFQLNFFYKKKIIPLQRELDLFNDLKNKKDMVAVINSAIKKKNFKKIAILWQSGIDIDWSLIDKKNTRISLPTYPFSKYYYWLPKNNFNKYISNSDDTHISNSDDTHISNSDDTHISNSDDTHISNSDDTHISNSDDTHISNSDDTHISNSDDTHISNSDDTHISNSDDTHISNSDDTHISNSDDTHISNSDVMQLSLTWDPIIMNYENNSYLINRKLLVIGANFKQKKIIQSINCSMYEFFINITESVDIISYKLNKLISEGCKFDHIIWITPQIFKIDFINYQDFGVLLLFKFIKALLSQKIYSSRELVWTIITYSTQEVFDTDLVSPGYASIHGLAGVLAKEYPFWIINVLDLEFNSKLEDILVNIPKNIINGEVLAYRNGQWFKRYLYSIVNLRLSSKPIYKQKGVYIVIGGSGGIGEAWTNYVIKKYSAQVIWICRSKLDVNIQKKLEKFKKINSSILYISADACDLTSLKKSLTIIKKIYPVINGVIHSAVSSEFDQSIEKMSIKRFQSILSIKIDASINIAKVFSTEVSDFIFYFSSIVAIEKNGGMSGYSSGGAFEDAYAICLSKKLQCFVRVINWGHWEIGTGEKISNFAKIRLKQSGRLLLKVSQAMTFLENISNIPLRQIIVIRVSCPKSLFLFNSLKNLIIYPDNLDIITPFSLNFMLTESDKKVELLKNFSIFNNKIMEIKLLPLLAGILVSMGFLGKDKNNHWKILRNISNNTPKFYEKWLKASIKFLKKYNKKNILIVLENLNNLEKLWEFWNISKQKYFNNSNLESAIILVETCLRSLPLILSGKIRSTDILFPNASMRMVNGIYCNNLVSDYFNKILAKTIVSFIKLRLQKEPLARIRIIEIGAGTGGTTSIILPYLNPFYKNISEYAYTDISKAFLFHAEKKFLSNYPYLTPKIFNIEKPLSNQMIKPGSYDIAIATNVLHATRNICFTLSNVKAVLRKNGLLLLNEISKKSFFAHLTFGLLEGWWLSDDQRIRISDSPGLCSKNWYKILSQEGFNTILFPAKNTHNLGQQIIISKSNGIIKQKISMEKKIENNQLKSIHKDKNFSLKVIILYLKKIIAKVLHMDISKIDSQELLGNYGIDSILIIQITNKLRKDFSNISSTLLFEYKNIFELANYLIDNHKKELQELTKIKIDNKKIDNKKIDNKKIDNKKIDNKKIDNKKYEIKELKINTLSKNTIDICDNNDIAVIGMSCHFPKANNLKEYWQLLINGKNCITEIPFSRWEIDKFYHPDPEEAIKQGKTYCKWGGFLNKIMNFDPLFFNISPKEANIIDPQERLFLQTAWETLEDAGYTRERLARDFNHQMGVFVGVTRTGFDLFGPELWKCGSRLYPHTSFSSFANRVSYFLNIRGPSMPIDTMCSSSLTAIHQACQSLRSGESKLAIAGGVNLYLHPSSYILLSSSRMLSKDGICRSFGENANGFVPGEGVGAVLLKPISKAIEDNDRIQAIIKATHINHGGKTNGYTVPNPNAQFELIKNTLKKANINARNISYIEAHGTGTELGDPIEISSLVKAFRNDTEDNNFCAIGSVKSNIGHLEAAAGIAGFIKVILQMKNKRLVPTLHAKIANPNINFSKTPFFLQQTLVNWIREKNLPRVAGISSFGAGGSNAHIIIEEFKKIKKSFNFSCEKKYIIILSARNEESLKNYIKCLYKFTLQMSYEKLANLSYTLQIGREAMDIRIAFIVCSLSELQKKLQKCLNIQGNNYSFLEEEENIFYGKIKNYKDVISIFSNDITIQDTLKIWFHKKKYERLLKFWSKGMNIDWTKLYSEKNMYHCIALPTYPFLETPYLLPLLKTKSDFSISSSNQVIDIKYNRLKYINLKDHGKGIFSIKFSNFYNVNENIEEKIKNSCCELISCIKSLSNLDKVKVLILNNLDKLFADTININKLIQTEISNIIQSLIKFLFPIIIVLTGKNSNHVMKISMTCDLIICSKQGYYCDLSSGIIFDSKSLRKFKLSYPIIDESIIQNYAFEKANQIIRSSSISLKILKKHLNKNIDNIITNLRNFSQYPDFLLKLSYNKDKISVIPFSSYVIKLEEYYNDILILTICDRENKNMFSSSVVKGIIDAFSYINSSLKYKVIIITGYKNYFACGGTKNGLLKIQKGISRFTDEKSYCMPLYCKIPVIAAMQGHAIGAGWAMGLFCDYTVFSKESVYQSPYMCYGFTPGAGSTLIFPQRFGKILSREILLTAGEFKGKELKERGISMPVLPRKQVLFYSLKLAKKLSLLSRKELELQKKYYSYSLQKALSTVFFHELTMHDYTFVNNPRVITNIERYFDKSIKKNDSKIISDTISYGDSKKLYSSSSIFSILKNSLIEELQIKPEQFDDDAVFIDMGLDSIIAVTWIRKINSQLDLSINSTKIYDYPTLNKFFKFIMSQISKKLQLKNLSIDNNIDFDKSIKKNDSKIISDTISYGDSKKLYSSSSIFSILKNSLIEELQIKPEQFDDDAVFIDMGLDSIIAVTWIRKINSQLDLSINSTKIYDYPTLNKFFKFIMSQISKKLQLKNLSIDNNIDFDKSIKKNDSKIISDTISYGDSKKLYSSSSIFSILKNSLIEELQIKPEQFDDDAVFIDMGLDSIIAVTWIRKINSQLDLSINSTKIYDYPTLNKFFKFIMSQISKKLQLKNLSIDNNIDFDKSIKKNDSKIISDTISYGDSKKLYSSSSIFSILKNSLIEELQIKPEQFDDDAVFIDMGLDSIIAVTWIRKINSQLDLSINSTKIYDYPTLNKFFKFIMSQISKKLQLKNLSIDNNIDFDKSIKKNDSKIISDTISYGDSKKLYSSSSIFSILKNSLIEELQIKPEQFDDDAVFIDMGLDSIIAVTWIRKINSQLDLSINSTKIYDYPTLNKFFKFIMSQISKKLQLKNLSIDNNIDFDKSIKKNDSKIISDTISYGDSKKLYSSSSIFSILKNSLIEELQIKPEQFDDDAVFIDMGLDSIIAVTWIRKINSQLDLSINSTKIYDYPTLNKFFKFIMSQISKKLQLKNLSIDNNIDFDKSIKKKNKKQKNIFLNIFDKNNKKFNNLVSYDIAIIGISGQFPKANNVKKFWNNLLIGRDCVSKIPNIRWFIDDFYDSDKNAIGKTICKKMGSLEDVEIFDPLFFNISPSEAEYMDPQQRLFLQNCWTCIEDAGYNPFDLSGSLCGVFVGCAVSDYNKLITDPDEIHNAYALMGESVSILPARISYFLNLQGPCLAIDTACSSSLVAIANACDSLVLGNSKIALAGGVYIINTPDIHIKMSKSGMLSPDGHCYSFDQRANGFVPGEGVGVLMLKKLEDAKKDGDDIYSIIKGWGVNQDGKTNGITAPNTQSQVRLQTEIYKKFDINPDDIQLIEAHGTGTKLGDPIEFEALCESFNKFSYRKNFCALGSVKSNIGHSATAAGVIGIIKIILSLKHKILPPTINYRILNEHIKLENSPFFINTQCKSWNIENKKKRMAAINSFGFSGTNSHIVLSEKIKDNKNIKFINNLPIFTVFPLSAKNLSQLLVYSKLICNYISKDLKNNNINIFDFIYTFQFGRAVMSYRLAVVISSFEELYEKLLNFIKNYKDKENYIDNNFFYGKIKSKKNNTIFKKLKNLEMTNKNSLEISIILANSWVNGDAVDWKYLQLFNKNLGYRKHGLPTYPFAREYYWIFKEQKKNIFHKKNNFKLSNINYKSNIYNELLDSIDLQDRLQFYKNKQIIFIYTDKNEFNIFKKLLSQLQKVSNLEDKKTNNFISPIYYNFYSFFTKKLFFEEKYEIVLIFNISKISDDIIILLEKFFQKFLNGYFGYPIEIIFFIQLEISNKEYINKFINYKIHLSINNLSKLKRKKIIFCDDYNKFNRLFFIQRLCIEWLIPEKNNTLVDFNYIYYLNNKRFIKENLINKNSEENNIYLISKDWRVKEPYFLKNNIERKILLVLVNEDSIQLVEKILNLNDFKKIILISIFNSGINYISKYDLVNLNDINSARINIQSLVNKYDNNITHIIDLSDIYNVTHDYDNDQFEKIVFYQIIINTINEISILYFTKELQNFKFKKMTLSGSKFSGIIKMISSDYQHINSRCIDIDNSIYNEPLKLRNIIFKEFNIKLQETEICYRDNQRYVPILLEKKLEIKNYMPFLISNKGVYVITGGTNGVGLEIAKYFVEKGCKNIVLMGITNLPPKEDWKKIISDNDLSFYLINKLKELIYLERKIKNLKIYIGSLDDLNSLEKYFIKIRNNYGPIKGVIHCAGVYSNIKKPGFSNKNIEDIKKVWEPKIKGIENLHKIFKLDPLDFFISFSSMSSLIPYLARGSSDYAAANTYMSFFSTYQQFLYKKIFYKNIIISDWNQTGAITRISKEKFIIVEKVFNKLGMRTFNNKEGKILFEKIMNLNNENSIKENNNSIIINYLNLSIFNNIKERLLYARPFKFKSKLMKKNIEDYIKYWEEKKKNGIKISIQEIIKIIDINEIKKLSSDFIDRIHKLITFNKKQKLEKFKENKNFNKQILEKIISKTIMEVLKLKEIDFTETFQSYGLDSISAMVLSTKLEKNLKYTIQPQWLIDFNSVKKLSVYLSTLIINNK</sequence>
<dbReference type="GO" id="GO:0005737">
    <property type="term" value="C:cytoplasm"/>
    <property type="evidence" value="ECO:0007669"/>
    <property type="project" value="UniProtKB-SubCell"/>
</dbReference>
<comment type="pathway">
    <text evidence="2">Antibiotic biosynthesis.</text>
</comment>
<dbReference type="Pfam" id="PF22336">
    <property type="entry name" value="RhiE-like_linker"/>
    <property type="match status" value="3"/>
</dbReference>
<dbReference type="InterPro" id="IPR000182">
    <property type="entry name" value="GNAT_dom"/>
</dbReference>
<dbReference type="Proteomes" id="UP000595708">
    <property type="component" value="Chromosome"/>
</dbReference>
<evidence type="ECO:0000313" key="17">
    <source>
        <dbReference type="Proteomes" id="UP000595708"/>
    </source>
</evidence>
<dbReference type="GO" id="GO:0031177">
    <property type="term" value="F:phosphopantetheine binding"/>
    <property type="evidence" value="ECO:0007669"/>
    <property type="project" value="InterPro"/>
</dbReference>
<dbReference type="CDD" id="cd02440">
    <property type="entry name" value="AdoMet_MTases"/>
    <property type="match status" value="1"/>
</dbReference>
<dbReference type="SMART" id="SM00823">
    <property type="entry name" value="PKS_PP"/>
    <property type="match status" value="8"/>
</dbReference>
<dbReference type="SMART" id="SM01294">
    <property type="entry name" value="PKS_PP_betabranch"/>
    <property type="match status" value="6"/>
</dbReference>
<keyword evidence="17" id="KW-1185">Reference proteome</keyword>
<dbReference type="InterPro" id="IPR016039">
    <property type="entry name" value="Thiolase-like"/>
</dbReference>
<evidence type="ECO:0000256" key="5">
    <source>
        <dbReference type="ARBA" id="ARBA00022553"/>
    </source>
</evidence>
<evidence type="ECO:0000259" key="14">
    <source>
        <dbReference type="PROSITE" id="PS51186"/>
    </source>
</evidence>
<feature type="domain" description="Carrier" evidence="13">
    <location>
        <begin position="3453"/>
        <end position="3527"/>
    </location>
</feature>
<protein>
    <submittedName>
        <fullName evidence="16">Type I polyketide synthase, PedI homolog</fullName>
    </submittedName>
</protein>
<reference evidence="16 17" key="1">
    <citation type="journal article" date="2020" name="Genome Biol. Evol.">
        <title>Comparative Genomics Underlines Multiple Roles of Profftella, an Obligate Symbiont of Psyllids: Providing Toxins, Vitamins, and Carotenoids.</title>
        <authorList>
            <person name="Nakabachi A."/>
            <person name="Piel J."/>
            <person name="Malenovsky I."/>
            <person name="Hirose Y."/>
        </authorList>
    </citation>
    <scope>NUCLEOTIDE SEQUENCE [LARGE SCALE GENOMIC DNA]</scope>
    <source>
        <strain evidence="16 17">Dco</strain>
    </source>
</reference>
<dbReference type="SMART" id="SM00825">
    <property type="entry name" value="PKS_KS"/>
    <property type="match status" value="3"/>
</dbReference>
<dbReference type="InterPro" id="IPR036291">
    <property type="entry name" value="NAD(P)-bd_dom_sf"/>
</dbReference>
<dbReference type="SMART" id="SM00822">
    <property type="entry name" value="PKS_KR"/>
    <property type="match status" value="2"/>
</dbReference>
<dbReference type="InterPro" id="IPR020841">
    <property type="entry name" value="PKS_Beta-ketoAc_synthase_dom"/>
</dbReference>
<proteinExistence type="inferred from homology"/>
<feature type="domain" description="Carrier" evidence="13">
    <location>
        <begin position="3572"/>
        <end position="3646"/>
    </location>
</feature>
<dbReference type="PROSITE" id="PS00606">
    <property type="entry name" value="KS3_1"/>
    <property type="match status" value="2"/>
</dbReference>
<dbReference type="GO" id="GO:0004315">
    <property type="term" value="F:3-oxoacyl-[acyl-carrier-protein] synthase activity"/>
    <property type="evidence" value="ECO:0007669"/>
    <property type="project" value="InterPro"/>
</dbReference>
<dbReference type="SUPFAM" id="SSF47336">
    <property type="entry name" value="ACP-like"/>
    <property type="match status" value="9"/>
</dbReference>
<dbReference type="SUPFAM" id="SSF53901">
    <property type="entry name" value="Thiolase-like"/>
    <property type="match status" value="3"/>
</dbReference>
<dbReference type="SUPFAM" id="SSF53335">
    <property type="entry name" value="S-adenosyl-L-methionine-dependent methyltransferases"/>
    <property type="match status" value="1"/>
</dbReference>
<dbReference type="PROSITE" id="PS50075">
    <property type="entry name" value="CARRIER"/>
    <property type="match status" value="9"/>
</dbReference>
<feature type="region of interest" description="Disordered" evidence="12">
    <location>
        <begin position="1000"/>
        <end position="1083"/>
    </location>
</feature>
<keyword evidence="4" id="KW-0963">Cytoplasm</keyword>
<dbReference type="GO" id="GO:0003857">
    <property type="term" value="F:(3S)-3-hydroxyacyl-CoA dehydrogenase (NAD+) activity"/>
    <property type="evidence" value="ECO:0007669"/>
    <property type="project" value="UniProtKB-EC"/>
</dbReference>
<keyword evidence="6" id="KW-0808">Transferase</keyword>
<dbReference type="GO" id="GO:0071770">
    <property type="term" value="P:DIM/DIP cell wall layer assembly"/>
    <property type="evidence" value="ECO:0007669"/>
    <property type="project" value="TreeGrafter"/>
</dbReference>
<evidence type="ECO:0000259" key="15">
    <source>
        <dbReference type="PROSITE" id="PS52004"/>
    </source>
</evidence>
<dbReference type="Pfam" id="PF08242">
    <property type="entry name" value="Methyltransf_12"/>
    <property type="match status" value="1"/>
</dbReference>
<dbReference type="PROSITE" id="PS52004">
    <property type="entry name" value="KS3_2"/>
    <property type="match status" value="3"/>
</dbReference>
<dbReference type="InterPro" id="IPR029063">
    <property type="entry name" value="SAM-dependent_MTases_sf"/>
</dbReference>
<evidence type="ECO:0000256" key="10">
    <source>
        <dbReference type="ARBA" id="ARBA00054155"/>
    </source>
</evidence>
<name>A0A7R6VZY0_9PROT</name>
<dbReference type="Gene3D" id="3.40.47.10">
    <property type="match status" value="3"/>
</dbReference>
<feature type="domain" description="Carrier" evidence="13">
    <location>
        <begin position="3334"/>
        <end position="3408"/>
    </location>
</feature>
<feature type="domain" description="N-acetyltransferase" evidence="14">
    <location>
        <begin position="57"/>
        <end position="230"/>
    </location>
</feature>
<dbReference type="SUPFAM" id="SSF55729">
    <property type="entry name" value="Acyl-CoA N-acyltransferases (Nat)"/>
    <property type="match status" value="1"/>
</dbReference>
<dbReference type="SUPFAM" id="SSF51735">
    <property type="entry name" value="NAD(P)-binding Rossmann-fold domains"/>
    <property type="match status" value="3"/>
</dbReference>
<dbReference type="InterPro" id="IPR006162">
    <property type="entry name" value="Ppantetheine_attach_site"/>
</dbReference>
<dbReference type="GO" id="GO:0006633">
    <property type="term" value="P:fatty acid biosynthetic process"/>
    <property type="evidence" value="ECO:0007669"/>
    <property type="project" value="InterPro"/>
</dbReference>
<dbReference type="InterPro" id="IPR009081">
    <property type="entry name" value="PP-bd_ACP"/>
</dbReference>
<dbReference type="InterPro" id="IPR036736">
    <property type="entry name" value="ACP-like_sf"/>
</dbReference>
<dbReference type="RefSeq" id="WP_201329882.1">
    <property type="nucleotide sequence ID" value="NZ_AP023215.1"/>
</dbReference>
<feature type="domain" description="Ketosynthase family 3 (KS3)" evidence="15">
    <location>
        <begin position="2098"/>
        <end position="2528"/>
    </location>
</feature>
<keyword evidence="5" id="KW-0597">Phosphoprotein</keyword>
<dbReference type="InterPro" id="IPR020806">
    <property type="entry name" value="PKS_PP-bd"/>
</dbReference>
<dbReference type="InterPro" id="IPR014030">
    <property type="entry name" value="Ketoacyl_synth_N"/>
</dbReference>
<evidence type="ECO:0000256" key="3">
    <source>
        <dbReference type="ARBA" id="ARBA00022450"/>
    </source>
</evidence>
<evidence type="ECO:0000256" key="4">
    <source>
        <dbReference type="ARBA" id="ARBA00022490"/>
    </source>
</evidence>
<dbReference type="KEGG" id="parm:PADco_1230"/>
<evidence type="ECO:0000256" key="9">
    <source>
        <dbReference type="ARBA" id="ARBA00049556"/>
    </source>
</evidence>
<dbReference type="InterPro" id="IPR057326">
    <property type="entry name" value="KR_dom"/>
</dbReference>
<dbReference type="FunFam" id="3.40.47.10:FF:000019">
    <property type="entry name" value="Polyketide synthase type I"/>
    <property type="match status" value="2"/>
</dbReference>
<evidence type="ECO:0000256" key="11">
    <source>
        <dbReference type="RuleBase" id="RU003707"/>
    </source>
</evidence>
<dbReference type="GO" id="GO:0005886">
    <property type="term" value="C:plasma membrane"/>
    <property type="evidence" value="ECO:0007669"/>
    <property type="project" value="TreeGrafter"/>
</dbReference>
<dbReference type="PANTHER" id="PTHR43775:SF37">
    <property type="entry name" value="SI:DKEY-61P9.11"/>
    <property type="match status" value="1"/>
</dbReference>
<dbReference type="InterPro" id="IPR013217">
    <property type="entry name" value="Methyltransf_12"/>
</dbReference>
<comment type="similarity">
    <text evidence="11">Belongs to the enoyl-CoA hydratase/isomerase family.</text>
</comment>
<dbReference type="Gene3D" id="1.10.1240.100">
    <property type="match status" value="3"/>
</dbReference>
<evidence type="ECO:0000256" key="2">
    <source>
        <dbReference type="ARBA" id="ARBA00004792"/>
    </source>
</evidence>
<evidence type="ECO:0000256" key="1">
    <source>
        <dbReference type="ARBA" id="ARBA00004496"/>
    </source>
</evidence>
<dbReference type="GO" id="GO:0004312">
    <property type="term" value="F:fatty acid synthase activity"/>
    <property type="evidence" value="ECO:0007669"/>
    <property type="project" value="TreeGrafter"/>
</dbReference>
<dbReference type="Gene3D" id="3.90.226.10">
    <property type="entry name" value="2-enoyl-CoA Hydratase, Chain A, domain 1"/>
    <property type="match status" value="1"/>
</dbReference>
<evidence type="ECO:0000256" key="7">
    <source>
        <dbReference type="ARBA" id="ARBA00022737"/>
    </source>
</evidence>
<dbReference type="PROSITE" id="PS00012">
    <property type="entry name" value="PHOSPHOPANTETHEINE"/>
    <property type="match status" value="6"/>
</dbReference>
<dbReference type="Gene3D" id="3.40.50.720">
    <property type="entry name" value="NAD(P)-binding Rossmann-like Domain"/>
    <property type="match status" value="2"/>
</dbReference>
<gene>
    <name evidence="16" type="primary">dipP</name>
    <name evidence="16" type="ORF">PADco_1230</name>
</gene>
<dbReference type="Pfam" id="PF00109">
    <property type="entry name" value="ketoacyl-synt"/>
    <property type="match status" value="3"/>
</dbReference>
<feature type="domain" description="Carrier" evidence="13">
    <location>
        <begin position="3810"/>
        <end position="3884"/>
    </location>
</feature>
<dbReference type="PANTHER" id="PTHR43775">
    <property type="entry name" value="FATTY ACID SYNTHASE"/>
    <property type="match status" value="1"/>
</dbReference>
<comment type="function">
    <text evidence="10">Involved in production of the polyketide antibiotic thailandamide.</text>
</comment>
<evidence type="ECO:0000256" key="6">
    <source>
        <dbReference type="ARBA" id="ARBA00022679"/>
    </source>
</evidence>
<feature type="domain" description="Ketosynthase family 3 (KS3)" evidence="15">
    <location>
        <begin position="379"/>
        <end position="812"/>
    </location>
</feature>
<feature type="domain" description="Carrier" evidence="13">
    <location>
        <begin position="3691"/>
        <end position="3765"/>
    </location>
</feature>
<dbReference type="InterPro" id="IPR013968">
    <property type="entry name" value="PKS_KR"/>
</dbReference>
<dbReference type="InterPro" id="IPR018376">
    <property type="entry name" value="Enoyl-CoA_hyd/isom_CS"/>
</dbReference>
<dbReference type="PROSITE" id="PS51186">
    <property type="entry name" value="GNAT"/>
    <property type="match status" value="1"/>
</dbReference>
<dbReference type="InterPro" id="IPR016181">
    <property type="entry name" value="Acyl_CoA_acyltransferase"/>
</dbReference>
<feature type="domain" description="Carrier" evidence="13">
    <location>
        <begin position="273"/>
        <end position="348"/>
    </location>
</feature>
<accession>A0A7R6VZY0</accession>
<dbReference type="PROSITE" id="PS00166">
    <property type="entry name" value="ENOYL_COA_HYDRATASE"/>
    <property type="match status" value="1"/>
</dbReference>